<dbReference type="GO" id="GO:0008010">
    <property type="term" value="F:structural constituent of chitin-based larval cuticle"/>
    <property type="evidence" value="ECO:0007669"/>
    <property type="project" value="TreeGrafter"/>
</dbReference>
<keyword evidence="6" id="KW-1185">Reference proteome</keyword>
<feature type="chain" id="PRO_5041912179" description="Larval cuticle protein III/IV" evidence="4">
    <location>
        <begin position="18"/>
        <end position="112"/>
    </location>
</feature>
<dbReference type="PROSITE" id="PS00233">
    <property type="entry name" value="CHIT_BIND_RR_1"/>
    <property type="match status" value="1"/>
</dbReference>
<feature type="compositionally biased region" description="Polar residues" evidence="3">
    <location>
        <begin position="36"/>
        <end position="47"/>
    </location>
</feature>
<evidence type="ECO:0000256" key="4">
    <source>
        <dbReference type="SAM" id="SignalP"/>
    </source>
</evidence>
<dbReference type="InterPro" id="IPR031311">
    <property type="entry name" value="CHIT_BIND_RR_consensus"/>
</dbReference>
<feature type="region of interest" description="Disordered" evidence="3">
    <location>
        <begin position="26"/>
        <end position="52"/>
    </location>
</feature>
<dbReference type="Pfam" id="PF00379">
    <property type="entry name" value="Chitin_bind_4"/>
    <property type="match status" value="1"/>
</dbReference>
<evidence type="ECO:0000256" key="3">
    <source>
        <dbReference type="SAM" id="MobiDB-lite"/>
    </source>
</evidence>
<evidence type="ECO:0000256" key="2">
    <source>
        <dbReference type="PROSITE-ProRule" id="PRU00497"/>
    </source>
</evidence>
<feature type="non-terminal residue" evidence="5">
    <location>
        <position position="1"/>
    </location>
</feature>
<accession>A0AAD4PFI1</accession>
<protein>
    <recommendedName>
        <fullName evidence="7">Larval cuticle protein III/IV</fullName>
    </recommendedName>
</protein>
<gene>
    <name evidence="5" type="ORF">KR093_005018</name>
</gene>
<reference evidence="5" key="1">
    <citation type="journal article" date="2021" name="Mol. Ecol. Resour.">
        <title>Phylogenomic analyses of the genus Drosophila reveals genomic signals of climate adaptation.</title>
        <authorList>
            <person name="Li F."/>
            <person name="Rane R.V."/>
            <person name="Luria V."/>
            <person name="Xiong Z."/>
            <person name="Chen J."/>
            <person name="Li Z."/>
            <person name="Catullo R.A."/>
            <person name="Griffin P.C."/>
            <person name="Schiffer M."/>
            <person name="Pearce S."/>
            <person name="Lee S.F."/>
            <person name="McElroy K."/>
            <person name="Stocker A."/>
            <person name="Shirriffs J."/>
            <person name="Cockerell F."/>
            <person name="Coppin C."/>
            <person name="Sgro C.M."/>
            <person name="Karger A."/>
            <person name="Cain J.W."/>
            <person name="Weber J.A."/>
            <person name="Santpere G."/>
            <person name="Kirschner M.W."/>
            <person name="Hoffmann A.A."/>
            <person name="Oakeshott J.G."/>
            <person name="Zhang G."/>
        </authorList>
    </citation>
    <scope>NUCLEOTIDE SEQUENCE</scope>
    <source>
        <strain evidence="5">BGI-SZ-2011g</strain>
    </source>
</reference>
<dbReference type="AlphaFoldDB" id="A0AAD4PFI1"/>
<evidence type="ECO:0000256" key="1">
    <source>
        <dbReference type="ARBA" id="ARBA00022460"/>
    </source>
</evidence>
<dbReference type="PANTHER" id="PTHR10380">
    <property type="entry name" value="CUTICLE PROTEIN"/>
    <property type="match status" value="1"/>
</dbReference>
<proteinExistence type="predicted"/>
<name>A0AAD4PFI1_9MUSC</name>
<dbReference type="PROSITE" id="PS51155">
    <property type="entry name" value="CHIT_BIND_RR_2"/>
    <property type="match status" value="1"/>
</dbReference>
<evidence type="ECO:0000313" key="5">
    <source>
        <dbReference type="EMBL" id="KAH8355079.1"/>
    </source>
</evidence>
<dbReference type="PANTHER" id="PTHR10380:SF237">
    <property type="entry name" value="CUTICULAR PROTEIN 65AU, ISOFORM A-RELATED"/>
    <property type="match status" value="1"/>
</dbReference>
<organism evidence="5 6">
    <name type="scientific">Drosophila rubida</name>
    <dbReference type="NCBI Taxonomy" id="30044"/>
    <lineage>
        <taxon>Eukaryota</taxon>
        <taxon>Metazoa</taxon>
        <taxon>Ecdysozoa</taxon>
        <taxon>Arthropoda</taxon>
        <taxon>Hexapoda</taxon>
        <taxon>Insecta</taxon>
        <taxon>Pterygota</taxon>
        <taxon>Neoptera</taxon>
        <taxon>Endopterygota</taxon>
        <taxon>Diptera</taxon>
        <taxon>Brachycera</taxon>
        <taxon>Muscomorpha</taxon>
        <taxon>Ephydroidea</taxon>
        <taxon>Drosophilidae</taxon>
        <taxon>Drosophila</taxon>
    </lineage>
</organism>
<keyword evidence="4" id="KW-0732">Signal</keyword>
<dbReference type="InterPro" id="IPR000618">
    <property type="entry name" value="Insect_cuticle"/>
</dbReference>
<dbReference type="EMBL" id="JAJJHW010003889">
    <property type="protein sequence ID" value="KAH8355079.1"/>
    <property type="molecule type" value="Genomic_DNA"/>
</dbReference>
<evidence type="ECO:0008006" key="7">
    <source>
        <dbReference type="Google" id="ProtNLM"/>
    </source>
</evidence>
<dbReference type="InterPro" id="IPR050468">
    <property type="entry name" value="Cuticle_Struct_Prot"/>
</dbReference>
<dbReference type="GO" id="GO:0062129">
    <property type="term" value="C:chitin-based extracellular matrix"/>
    <property type="evidence" value="ECO:0007669"/>
    <property type="project" value="TreeGrafter"/>
</dbReference>
<dbReference type="Proteomes" id="UP001200034">
    <property type="component" value="Unassembled WGS sequence"/>
</dbReference>
<feature type="signal peptide" evidence="4">
    <location>
        <begin position="1"/>
        <end position="17"/>
    </location>
</feature>
<comment type="caution">
    <text evidence="5">The sequence shown here is derived from an EMBL/GenBank/DDBJ whole genome shotgun (WGS) entry which is preliminary data.</text>
</comment>
<evidence type="ECO:0000313" key="6">
    <source>
        <dbReference type="Proteomes" id="UP001200034"/>
    </source>
</evidence>
<sequence length="112" mass="12044">NTFLQLLVCAAIALVAANDVEVQSRSEDVRPDGFNAQVSLTDGSARSESGDVHGNINGNFEWVSPEGEHIKVDYIADENGYQPKSDVLPTPPPTPEAILAALKWIEANPSKE</sequence>
<keyword evidence="1 2" id="KW-0193">Cuticle</keyword>